<feature type="compositionally biased region" description="Gly residues" evidence="1">
    <location>
        <begin position="878"/>
        <end position="892"/>
    </location>
</feature>
<evidence type="ECO:0000256" key="2">
    <source>
        <dbReference type="SAM" id="Phobius"/>
    </source>
</evidence>
<dbReference type="Gene3D" id="3.40.50.410">
    <property type="entry name" value="von Willebrand factor, type A domain"/>
    <property type="match status" value="1"/>
</dbReference>
<evidence type="ECO:0000256" key="1">
    <source>
        <dbReference type="SAM" id="MobiDB-lite"/>
    </source>
</evidence>
<reference evidence="4" key="1">
    <citation type="submission" date="2023-08" db="EMBL/GenBank/DDBJ databases">
        <title>Isolation and Characterization of Rhodococcus erythropolis MGMM8.</title>
        <authorList>
            <person name="Diabankana R.G.C."/>
            <person name="Afordoanyi D.M."/>
            <person name="Validov S.Z."/>
        </authorList>
    </citation>
    <scope>NUCLEOTIDE SEQUENCE</scope>
    <source>
        <strain evidence="4">MGMM8</strain>
    </source>
</reference>
<keyword evidence="2" id="KW-0812">Transmembrane</keyword>
<feature type="compositionally biased region" description="Low complexity" evidence="1">
    <location>
        <begin position="860"/>
        <end position="869"/>
    </location>
</feature>
<proteinExistence type="predicted"/>
<gene>
    <name evidence="4" type="ORF">QIE55_31330</name>
</gene>
<feature type="domain" description="VWFA" evidence="3">
    <location>
        <begin position="62"/>
        <end position="295"/>
    </location>
</feature>
<evidence type="ECO:0000313" key="5">
    <source>
        <dbReference type="Proteomes" id="UP001230933"/>
    </source>
</evidence>
<dbReference type="Pfam" id="PF13519">
    <property type="entry name" value="VWA_2"/>
    <property type="match status" value="1"/>
</dbReference>
<dbReference type="InterPro" id="IPR002035">
    <property type="entry name" value="VWF_A"/>
</dbReference>
<feature type="region of interest" description="Disordered" evidence="1">
    <location>
        <begin position="852"/>
        <end position="922"/>
    </location>
</feature>
<protein>
    <submittedName>
        <fullName evidence="4">VWA domain-containing protein</fullName>
    </submittedName>
</protein>
<organism evidence="4 5">
    <name type="scientific">Rhodococcus erythropolis</name>
    <name type="common">Arthrobacter picolinophilus</name>
    <dbReference type="NCBI Taxonomy" id="1833"/>
    <lineage>
        <taxon>Bacteria</taxon>
        <taxon>Bacillati</taxon>
        <taxon>Actinomycetota</taxon>
        <taxon>Actinomycetes</taxon>
        <taxon>Mycobacteriales</taxon>
        <taxon>Nocardiaceae</taxon>
        <taxon>Rhodococcus</taxon>
        <taxon>Rhodococcus erythropolis group</taxon>
    </lineage>
</organism>
<evidence type="ECO:0000259" key="3">
    <source>
        <dbReference type="PROSITE" id="PS50234"/>
    </source>
</evidence>
<keyword evidence="2" id="KW-0472">Membrane</keyword>
<keyword evidence="2" id="KW-1133">Transmembrane helix</keyword>
<evidence type="ECO:0000313" key="4">
    <source>
        <dbReference type="EMBL" id="WMN01792.1"/>
    </source>
</evidence>
<dbReference type="AlphaFoldDB" id="A0AAX3ZXJ1"/>
<sequence length="922" mass="96004">MEYRRLDWTAVSKVRTGALLVFGLLALNFVTGTGAASALPSDGSDSAVGDFGSCLASQQTGDLLLLIDESSSLQASDPEAARVSAANFLLDRLTAFGSTAAVDLNVAIAGFASEYNLQSSWTPLNAGSLPELQKSVDSFRNRNQGIDTDYWNALEGARGTLADRPRTSDGSNRCQAVAWFSDGKLDFSERDESKPYAPGASLNSGIGVNQVIAAATESICRPAGIADQLRSVGVKVFGIGLAAGTSVAQDFDLMRSITAGLAPDSATCGRVQAPSPGEFFLAENIDDLLFAFDTLSTPGQAPLSQESGVCSREVCEEGKHRFVLDRSISAVNVLGFTDAVGLVPTLVAPNSEKLPLPLTAIGEDGRGRLGGVEVEYRWESPNSISFAMSDADSVQWQGVWALAFVDPTGEALQARSKSNIHISGNLYPAWLGQKTTAVHSGEKTSAVELGVVGADRKPIDPATLLGKALLSVAIIDSAGQTHEVAEPLLKDRIGDSVELDLSEVPAGSSILRLTLNVTTADATRADGGVEPGTELTPQSVDIPLQIAPPIGYPSVPARIDFGTLEGAGSFDRTISVTGPGCVRFDPGTPVALTGVPDGIGTFTVVGANGDVRSDCAESDAGLPVSLSIENAVNGTVSGTLSLMVSPEGESDREITVPVQFSADVQKPVDSARFWVTLVLALLLGPGIPLVFLYGAKWMTAKIPAVGLKARQIPIEVREGAILRAGRPFELDERDLVESVRGMHKSARVLDADGVQLRTRIGWSPIGAGYVSASVPGMRGASSVLPATDRQGDGRLPLAVHNTWVVFHDPSGPAEAAVLLLLVGTDSDSARVDALIEDARRSVPAAVTHLRTQFGEGSGSDGESPGAASEQQYSRRGDPFGGPSGAQGGGTGGDTATRITDAPDPFAPPSGFDPFAPPDGRVR</sequence>
<name>A0AAX3ZXJ1_RHOER</name>
<dbReference type="EMBL" id="CP124545">
    <property type="protein sequence ID" value="WMN01792.1"/>
    <property type="molecule type" value="Genomic_DNA"/>
</dbReference>
<feature type="transmembrane region" description="Helical" evidence="2">
    <location>
        <begin position="673"/>
        <end position="693"/>
    </location>
</feature>
<dbReference type="SUPFAM" id="SSF53300">
    <property type="entry name" value="vWA-like"/>
    <property type="match status" value="1"/>
</dbReference>
<dbReference type="PROSITE" id="PS50234">
    <property type="entry name" value="VWFA"/>
    <property type="match status" value="1"/>
</dbReference>
<dbReference type="Proteomes" id="UP001230933">
    <property type="component" value="Chromosome"/>
</dbReference>
<dbReference type="InterPro" id="IPR036465">
    <property type="entry name" value="vWFA_dom_sf"/>
</dbReference>
<accession>A0AAX3ZXJ1</accession>